<dbReference type="EMBL" id="JAAXOX010000012">
    <property type="protein sequence ID" value="NKY24105.1"/>
    <property type="molecule type" value="Genomic_DNA"/>
</dbReference>
<keyword evidence="2" id="KW-1185">Reference proteome</keyword>
<dbReference type="AlphaFoldDB" id="A0A7X6KXP9"/>
<sequence>MEVSGTGPWPGVDPLEAQSAVTGEVAETPAPAVGVPWVVRLPERGPEHSAVAAGLGLLVDLPAELGPHGWRLADRPGHDAARLDAARRETVDALAVAAHGWTGPLLVPVCGPLTLAASVYLARGDRAVADHGAVTELVESLGTGVGEYLAAITRVLPGAEPTVLLHEPLLAAVVGGTLPTFSGYARLRSVPAGEVAERLTRAVGLLRDGGAHRVVVHLGAGAGLAPVAGRSGADGIGVRLSTLDERRWETVAEVVESGLRLWAELEPPRTSQCAGPDVEGVARPLIDGWRRVGLATAGLGEVGLLAPAPDTGVPDAARVARATLATVTRAAELVAERAED</sequence>
<organism evidence="1 2">
    <name type="scientific">Cellulomonas denverensis</name>
    <dbReference type="NCBI Taxonomy" id="264297"/>
    <lineage>
        <taxon>Bacteria</taxon>
        <taxon>Bacillati</taxon>
        <taxon>Actinomycetota</taxon>
        <taxon>Actinomycetes</taxon>
        <taxon>Micrococcales</taxon>
        <taxon>Cellulomonadaceae</taxon>
        <taxon>Cellulomonas</taxon>
    </lineage>
</organism>
<accession>A0A7X6KXP9</accession>
<dbReference type="SUPFAM" id="SSF51726">
    <property type="entry name" value="UROD/MetE-like"/>
    <property type="match status" value="1"/>
</dbReference>
<name>A0A7X6KXP9_9CELL</name>
<reference evidence="1 2" key="1">
    <citation type="submission" date="2020-04" db="EMBL/GenBank/DDBJ databases">
        <title>MicrobeNet Type strains.</title>
        <authorList>
            <person name="Nicholson A.C."/>
        </authorList>
    </citation>
    <scope>NUCLEOTIDE SEQUENCE [LARGE SCALE GENOMIC DNA]</scope>
    <source>
        <strain evidence="1 2">ATCC BAA-788</strain>
    </source>
</reference>
<dbReference type="Proteomes" id="UP000581206">
    <property type="component" value="Unassembled WGS sequence"/>
</dbReference>
<proteinExistence type="predicted"/>
<gene>
    <name evidence="1" type="ORF">HGA03_15655</name>
</gene>
<evidence type="ECO:0008006" key="3">
    <source>
        <dbReference type="Google" id="ProtNLM"/>
    </source>
</evidence>
<protein>
    <recommendedName>
        <fullName evidence="3">Methionine synthase</fullName>
    </recommendedName>
</protein>
<evidence type="ECO:0000313" key="2">
    <source>
        <dbReference type="Proteomes" id="UP000581206"/>
    </source>
</evidence>
<comment type="caution">
    <text evidence="1">The sequence shown here is derived from an EMBL/GenBank/DDBJ whole genome shotgun (WGS) entry which is preliminary data.</text>
</comment>
<evidence type="ECO:0000313" key="1">
    <source>
        <dbReference type="EMBL" id="NKY24105.1"/>
    </source>
</evidence>
<dbReference type="InterPro" id="IPR038071">
    <property type="entry name" value="UROD/MetE-like_sf"/>
</dbReference>